<name>A0ACC0D525_9PEZI</name>
<evidence type="ECO:0000313" key="2">
    <source>
        <dbReference type="Proteomes" id="UP001497680"/>
    </source>
</evidence>
<dbReference type="Proteomes" id="UP001497680">
    <property type="component" value="Unassembled WGS sequence"/>
</dbReference>
<keyword evidence="2" id="KW-1185">Reference proteome</keyword>
<reference evidence="1 2" key="1">
    <citation type="journal article" date="2022" name="New Phytol.">
        <title>Ecological generalism drives hyperdiversity of secondary metabolite gene clusters in xylarialean endophytes.</title>
        <authorList>
            <person name="Franco M.E.E."/>
            <person name="Wisecaver J.H."/>
            <person name="Arnold A.E."/>
            <person name="Ju Y.M."/>
            <person name="Slot J.C."/>
            <person name="Ahrendt S."/>
            <person name="Moore L.P."/>
            <person name="Eastman K.E."/>
            <person name="Scott K."/>
            <person name="Konkel Z."/>
            <person name="Mondo S.J."/>
            <person name="Kuo A."/>
            <person name="Hayes R.D."/>
            <person name="Haridas S."/>
            <person name="Andreopoulos B."/>
            <person name="Riley R."/>
            <person name="LaButti K."/>
            <person name="Pangilinan J."/>
            <person name="Lipzen A."/>
            <person name="Amirebrahimi M."/>
            <person name="Yan J."/>
            <person name="Adam C."/>
            <person name="Keymanesh K."/>
            <person name="Ng V."/>
            <person name="Louie K."/>
            <person name="Northen T."/>
            <person name="Drula E."/>
            <person name="Henrissat B."/>
            <person name="Hsieh H.M."/>
            <person name="Youens-Clark K."/>
            <person name="Lutzoni F."/>
            <person name="Miadlikowska J."/>
            <person name="Eastwood D.C."/>
            <person name="Hamelin R.C."/>
            <person name="Grigoriev I.V."/>
            <person name="U'Ren J.M."/>
        </authorList>
    </citation>
    <scope>NUCLEOTIDE SEQUENCE [LARGE SCALE GENOMIC DNA]</scope>
    <source>
        <strain evidence="1 2">ER1909</strain>
    </source>
</reference>
<comment type="caution">
    <text evidence="1">The sequence shown here is derived from an EMBL/GenBank/DDBJ whole genome shotgun (WGS) entry which is preliminary data.</text>
</comment>
<accession>A0ACC0D525</accession>
<protein>
    <submittedName>
        <fullName evidence="1">Uncharacterized protein</fullName>
    </submittedName>
</protein>
<dbReference type="EMBL" id="MU394305">
    <property type="protein sequence ID" value="KAI6087761.1"/>
    <property type="molecule type" value="Genomic_DNA"/>
</dbReference>
<proteinExistence type="predicted"/>
<gene>
    <name evidence="1" type="ORF">F4821DRAFT_99266</name>
</gene>
<sequence length="159" mass="18635">MSFITVLFISLGIFYLAIFTIFALAMPYYFIRQWLASLGFCNPLPGKSFWDWWMFGGDENEETSYRKLHDFPYDGNTRTSTYNLVSTHDDSLLAHDTPPAYGSLPAHQRHNPPTHNQLLNDNFMLWEAIESLRATIFRMQETIDDLRPRDEQVFVERMA</sequence>
<evidence type="ECO:0000313" key="1">
    <source>
        <dbReference type="EMBL" id="KAI6087761.1"/>
    </source>
</evidence>
<organism evidence="1 2">
    <name type="scientific">Hypoxylon rubiginosum</name>
    <dbReference type="NCBI Taxonomy" id="110542"/>
    <lineage>
        <taxon>Eukaryota</taxon>
        <taxon>Fungi</taxon>
        <taxon>Dikarya</taxon>
        <taxon>Ascomycota</taxon>
        <taxon>Pezizomycotina</taxon>
        <taxon>Sordariomycetes</taxon>
        <taxon>Xylariomycetidae</taxon>
        <taxon>Xylariales</taxon>
        <taxon>Hypoxylaceae</taxon>
        <taxon>Hypoxylon</taxon>
    </lineage>
</organism>